<dbReference type="EMBL" id="JAVKPH010000039">
    <property type="protein sequence ID" value="MDR5654942.1"/>
    <property type="molecule type" value="Genomic_DNA"/>
</dbReference>
<sequence length="227" mass="24923">MKPMKRALALTIVLVCAAVPALAQDRSDSSPLCGMSSPTAWQELRERFVGDWRVAHLSGYVLAGGMVIPMQPSPETETMSIWLLGEDLLLDHPEMTEPMAVTLADEGRWVIEIDHPKIPEPVLTPDDAVLAWAGDCDQEDLPRLVGRGDVSMAGAVMDMTLRMLPVDMDTMSMTVESGPRIFAQKEPRFWVDGGHDGERPIRRSWSGLHSLIGRGSFAFGFSFESGS</sequence>
<keyword evidence="1" id="KW-0732">Signal</keyword>
<comment type="caution">
    <text evidence="2">The sequence shown here is derived from an EMBL/GenBank/DDBJ whole genome shotgun (WGS) entry which is preliminary data.</text>
</comment>
<protein>
    <submittedName>
        <fullName evidence="2">Uncharacterized protein</fullName>
    </submittedName>
</protein>
<keyword evidence="3" id="KW-1185">Reference proteome</keyword>
<reference evidence="2 3" key="1">
    <citation type="submission" date="2023-09" db="EMBL/GenBank/DDBJ databases">
        <title>Xinfangfangia sedmenti sp. nov., isolated the sedment.</title>
        <authorList>
            <person name="Xu L."/>
        </authorList>
    </citation>
    <scope>NUCLEOTIDE SEQUENCE [LARGE SCALE GENOMIC DNA]</scope>
    <source>
        <strain evidence="2 3">LG-4</strain>
    </source>
</reference>
<evidence type="ECO:0000313" key="3">
    <source>
        <dbReference type="Proteomes" id="UP001247754"/>
    </source>
</evidence>
<evidence type="ECO:0000256" key="1">
    <source>
        <dbReference type="SAM" id="SignalP"/>
    </source>
</evidence>
<evidence type="ECO:0000313" key="2">
    <source>
        <dbReference type="EMBL" id="MDR5654942.1"/>
    </source>
</evidence>
<proteinExistence type="predicted"/>
<dbReference type="Proteomes" id="UP001247754">
    <property type="component" value="Unassembled WGS sequence"/>
</dbReference>
<feature type="signal peptide" evidence="1">
    <location>
        <begin position="1"/>
        <end position="23"/>
    </location>
</feature>
<feature type="chain" id="PRO_5045724405" evidence="1">
    <location>
        <begin position="24"/>
        <end position="227"/>
    </location>
</feature>
<organism evidence="2 3">
    <name type="scientific">Ruixingdingia sedimenti</name>
    <dbReference type="NCBI Taxonomy" id="3073604"/>
    <lineage>
        <taxon>Bacteria</taxon>
        <taxon>Pseudomonadati</taxon>
        <taxon>Pseudomonadota</taxon>
        <taxon>Alphaproteobacteria</taxon>
        <taxon>Rhodobacterales</taxon>
        <taxon>Paracoccaceae</taxon>
        <taxon>Ruixingdingia</taxon>
    </lineage>
</organism>
<gene>
    <name evidence="2" type="ORF">RGD00_20215</name>
</gene>
<accession>A0ABU1FDI4</accession>
<name>A0ABU1FDI4_9RHOB</name>